<sequence length="450" mass="48919">MRTLHPPHINFRIPTLFRIWYSTTYTILFGALLLLLAVTPADTIYQSIRSSNNRTSALQKLFVIGGVYVLTFLIVLLVYSTRLYTNRSVLQAIPKPYVPVEEGEVGRGVRRMVVKMLRRSAVVAWDSRPRDVRAEVRGTTGTGEEGQGEENLTTGEKAGGKRKGSAHAATIIPISLRALPWGHISHPGWASPASDDLPNLQYDSVVAELPNLIEAKAVSLAPPDPAVEDHAHAAAQDTPMLPDAHIVALLQRPRAMGLRDYLARLSSFGLLDRPSLGPKFLALYEYARFSTHALTESEFRALMAVFAEILNGMTTLDPGVMASARTESLTPSDRRSLAPSVSTHDSSLTGLPYTTPMVDRESEFSFANGGGSASSPQTLRTAYTLPRTPSMRSVAGSEQGSVRRRVVHGSPETILPNSSSSSLRSAGSVVRLRERAGEGALPYEFRFGDG</sequence>
<evidence type="ECO:0000256" key="3">
    <source>
        <dbReference type="ARBA" id="ARBA00021353"/>
    </source>
</evidence>
<keyword evidence="4 7" id="KW-0812">Transmembrane</keyword>
<name>A0A6G1IK00_9PLEO</name>
<proteinExistence type="inferred from homology"/>
<feature type="region of interest" description="Disordered" evidence="8">
    <location>
        <begin position="135"/>
        <end position="164"/>
    </location>
</feature>
<feature type="region of interest" description="Disordered" evidence="8">
    <location>
        <begin position="325"/>
        <end position="352"/>
    </location>
</feature>
<dbReference type="PANTHER" id="PTHR40021">
    <property type="entry name" value="DEFECT AT LOW TEMPERATURE PROTEIN 1"/>
    <property type="match status" value="1"/>
</dbReference>
<organism evidence="9 10">
    <name type="scientific">Lentithecium fluviatile CBS 122367</name>
    <dbReference type="NCBI Taxonomy" id="1168545"/>
    <lineage>
        <taxon>Eukaryota</taxon>
        <taxon>Fungi</taxon>
        <taxon>Dikarya</taxon>
        <taxon>Ascomycota</taxon>
        <taxon>Pezizomycotina</taxon>
        <taxon>Dothideomycetes</taxon>
        <taxon>Pleosporomycetidae</taxon>
        <taxon>Pleosporales</taxon>
        <taxon>Massarineae</taxon>
        <taxon>Lentitheciaceae</taxon>
        <taxon>Lentithecium</taxon>
    </lineage>
</organism>
<evidence type="ECO:0000256" key="7">
    <source>
        <dbReference type="RuleBase" id="RU367100"/>
    </source>
</evidence>
<evidence type="ECO:0000256" key="6">
    <source>
        <dbReference type="ARBA" id="ARBA00023136"/>
    </source>
</evidence>
<accession>A0A6G1IK00</accession>
<evidence type="ECO:0000313" key="10">
    <source>
        <dbReference type="Proteomes" id="UP000799291"/>
    </source>
</evidence>
<dbReference type="OrthoDB" id="4096362at2759"/>
<reference evidence="9" key="1">
    <citation type="journal article" date="2020" name="Stud. Mycol.">
        <title>101 Dothideomycetes genomes: a test case for predicting lifestyles and emergence of pathogens.</title>
        <authorList>
            <person name="Haridas S."/>
            <person name="Albert R."/>
            <person name="Binder M."/>
            <person name="Bloem J."/>
            <person name="Labutti K."/>
            <person name="Salamov A."/>
            <person name="Andreopoulos B."/>
            <person name="Baker S."/>
            <person name="Barry K."/>
            <person name="Bills G."/>
            <person name="Bluhm B."/>
            <person name="Cannon C."/>
            <person name="Castanera R."/>
            <person name="Culley D."/>
            <person name="Daum C."/>
            <person name="Ezra D."/>
            <person name="Gonzalez J."/>
            <person name="Henrissat B."/>
            <person name="Kuo A."/>
            <person name="Liang C."/>
            <person name="Lipzen A."/>
            <person name="Lutzoni F."/>
            <person name="Magnuson J."/>
            <person name="Mondo S."/>
            <person name="Nolan M."/>
            <person name="Ohm R."/>
            <person name="Pangilinan J."/>
            <person name="Park H.-J."/>
            <person name="Ramirez L."/>
            <person name="Alfaro M."/>
            <person name="Sun H."/>
            <person name="Tritt A."/>
            <person name="Yoshinaga Y."/>
            <person name="Zwiers L.-H."/>
            <person name="Turgeon B."/>
            <person name="Goodwin S."/>
            <person name="Spatafora J."/>
            <person name="Crous P."/>
            <person name="Grigoriev I."/>
        </authorList>
    </citation>
    <scope>NUCLEOTIDE SEQUENCE</scope>
    <source>
        <strain evidence="9">CBS 122367</strain>
    </source>
</reference>
<dbReference type="AlphaFoldDB" id="A0A6G1IK00"/>
<dbReference type="EMBL" id="MU005613">
    <property type="protein sequence ID" value="KAF2678271.1"/>
    <property type="molecule type" value="Genomic_DNA"/>
</dbReference>
<comment type="function">
    <text evidence="1 7">Required for growth under high-pressure and low-temperature conditions.</text>
</comment>
<evidence type="ECO:0000256" key="4">
    <source>
        <dbReference type="ARBA" id="ARBA00022692"/>
    </source>
</evidence>
<feature type="transmembrane region" description="Helical" evidence="7">
    <location>
        <begin position="61"/>
        <end position="79"/>
    </location>
</feature>
<dbReference type="Proteomes" id="UP000799291">
    <property type="component" value="Unassembled WGS sequence"/>
</dbReference>
<evidence type="ECO:0000256" key="5">
    <source>
        <dbReference type="ARBA" id="ARBA00022989"/>
    </source>
</evidence>
<gene>
    <name evidence="7" type="primary">DLT1</name>
    <name evidence="9" type="ORF">K458DRAFT_139754</name>
</gene>
<keyword evidence="10" id="KW-1185">Reference proteome</keyword>
<feature type="compositionally biased region" description="Polar residues" evidence="8">
    <location>
        <begin position="339"/>
        <end position="349"/>
    </location>
</feature>
<evidence type="ECO:0000313" key="9">
    <source>
        <dbReference type="EMBL" id="KAF2678271.1"/>
    </source>
</evidence>
<keyword evidence="6 7" id="KW-0472">Membrane</keyword>
<dbReference type="GO" id="GO:0016020">
    <property type="term" value="C:membrane"/>
    <property type="evidence" value="ECO:0007669"/>
    <property type="project" value="UniProtKB-SubCell"/>
</dbReference>
<comment type="similarity">
    <text evidence="2 7">Belongs to the DLT1 family.</text>
</comment>
<dbReference type="PANTHER" id="PTHR40021:SF1">
    <property type="entry name" value="DEFECT AT LOW TEMPERATURE PROTEIN 1"/>
    <property type="match status" value="1"/>
</dbReference>
<feature type="transmembrane region" description="Helical" evidence="7">
    <location>
        <begin position="20"/>
        <end position="41"/>
    </location>
</feature>
<evidence type="ECO:0000256" key="1">
    <source>
        <dbReference type="ARBA" id="ARBA00002489"/>
    </source>
</evidence>
<keyword evidence="5 7" id="KW-1133">Transmembrane helix</keyword>
<comment type="subcellular location">
    <subcellularLocation>
        <location evidence="7">Membrane</location>
        <topology evidence="7">Multi-pass membrane protein</topology>
    </subcellularLocation>
</comment>
<dbReference type="InterPro" id="IPR038869">
    <property type="entry name" value="DLT1"/>
</dbReference>
<evidence type="ECO:0000256" key="2">
    <source>
        <dbReference type="ARBA" id="ARBA00005550"/>
    </source>
</evidence>
<protein>
    <recommendedName>
        <fullName evidence="3 7">Defect at low temperature protein 1</fullName>
    </recommendedName>
</protein>
<evidence type="ECO:0000256" key="8">
    <source>
        <dbReference type="SAM" id="MobiDB-lite"/>
    </source>
</evidence>